<protein>
    <submittedName>
        <fullName evidence="1">Uncharacterized protein</fullName>
    </submittedName>
</protein>
<dbReference type="Proteomes" id="UP001152797">
    <property type="component" value="Unassembled WGS sequence"/>
</dbReference>
<sequence length="252" mass="27470">MVSVGPCTDQATKMGSSLASLWVDVAAGILPGSLFAPDACHVVQVLHRHHASHQYLGVESGHLGCHGLGSYRGFESTRTCGHFGWLNHPGWSLFGHTNSNCRQHYLGLHLVLGGNLAVLHHCNHHIQMSQGGLLTYDAVGLGRCDESFGSGTASCNHGNCGCHGHIVACLPRCECHGLHVRDQYDVELWLAFFFIIDWSCTSSYGSVSLNASLLGFGFSNAAFFGFACRGDWKPHGDFRLCVELSQYKKQRR</sequence>
<evidence type="ECO:0000313" key="3">
    <source>
        <dbReference type="Proteomes" id="UP001152797"/>
    </source>
</evidence>
<gene>
    <name evidence="1" type="ORF">C1SCF055_LOCUS33949</name>
</gene>
<reference evidence="2" key="2">
    <citation type="submission" date="2024-04" db="EMBL/GenBank/DDBJ databases">
        <authorList>
            <person name="Chen Y."/>
            <person name="Shah S."/>
            <person name="Dougan E. K."/>
            <person name="Thang M."/>
            <person name="Chan C."/>
        </authorList>
    </citation>
    <scope>NUCLEOTIDE SEQUENCE [LARGE SCALE GENOMIC DNA]</scope>
</reference>
<reference evidence="1" key="1">
    <citation type="submission" date="2022-10" db="EMBL/GenBank/DDBJ databases">
        <authorList>
            <person name="Chen Y."/>
            <person name="Dougan E. K."/>
            <person name="Chan C."/>
            <person name="Rhodes N."/>
            <person name="Thang M."/>
        </authorList>
    </citation>
    <scope>NUCLEOTIDE SEQUENCE</scope>
</reference>
<evidence type="ECO:0000313" key="2">
    <source>
        <dbReference type="EMBL" id="CAL1161883.1"/>
    </source>
</evidence>
<evidence type="ECO:0000313" key="1">
    <source>
        <dbReference type="EMBL" id="CAI4008508.1"/>
    </source>
</evidence>
<keyword evidence="3" id="KW-1185">Reference proteome</keyword>
<name>A0A9P1DH33_9DINO</name>
<accession>A0A9P1DH33</accession>
<proteinExistence type="predicted"/>
<comment type="caution">
    <text evidence="1">The sequence shown here is derived from an EMBL/GenBank/DDBJ whole genome shotgun (WGS) entry which is preliminary data.</text>
</comment>
<dbReference type="EMBL" id="CAMXCT020004304">
    <property type="protein sequence ID" value="CAL1161883.1"/>
    <property type="molecule type" value="Genomic_DNA"/>
</dbReference>
<organism evidence="1">
    <name type="scientific">Cladocopium goreaui</name>
    <dbReference type="NCBI Taxonomy" id="2562237"/>
    <lineage>
        <taxon>Eukaryota</taxon>
        <taxon>Sar</taxon>
        <taxon>Alveolata</taxon>
        <taxon>Dinophyceae</taxon>
        <taxon>Suessiales</taxon>
        <taxon>Symbiodiniaceae</taxon>
        <taxon>Cladocopium</taxon>
    </lineage>
</organism>
<dbReference type="AlphaFoldDB" id="A0A9P1DH33"/>
<dbReference type="EMBL" id="CAMXCT030004304">
    <property type="protein sequence ID" value="CAL4795820.1"/>
    <property type="molecule type" value="Genomic_DNA"/>
</dbReference>
<dbReference type="EMBL" id="CAMXCT010004304">
    <property type="protein sequence ID" value="CAI4008508.1"/>
    <property type="molecule type" value="Genomic_DNA"/>
</dbReference>